<sequence length="63" mass="7288">MKCIRSTYDLFKAGESYPLIEKGQAGRFTLYEYTDAKGWVYTFGLDENGENETDGNFIKFTKE</sequence>
<dbReference type="GeneID" id="65053228"/>
<organism evidence="1 2">
    <name type="scientific">Escherichia phage Henu7</name>
    <dbReference type="NCBI Taxonomy" id="2589652"/>
    <lineage>
        <taxon>Viruses</taxon>
        <taxon>Duplodnaviria</taxon>
        <taxon>Heunggongvirae</taxon>
        <taxon>Uroviricota</taxon>
        <taxon>Caudoviricetes</taxon>
        <taxon>Drexlerviridae</taxon>
        <taxon>Tempevirinae</taxon>
        <taxon>Henuseptimavirus</taxon>
        <taxon>Henuseptimavirus henu7</taxon>
    </lineage>
</organism>
<dbReference type="Proteomes" id="UP000321468">
    <property type="component" value="Genome"/>
</dbReference>
<evidence type="ECO:0000313" key="1">
    <source>
        <dbReference type="EMBL" id="QEA09687.1"/>
    </source>
</evidence>
<proteinExistence type="predicted"/>
<dbReference type="RefSeq" id="YP_010064772.1">
    <property type="nucleotide sequence ID" value="NC_054894.1"/>
</dbReference>
<dbReference type="EMBL" id="MN019128">
    <property type="protein sequence ID" value="QEA09687.1"/>
    <property type="molecule type" value="Genomic_DNA"/>
</dbReference>
<accession>A0A5B8RS00</accession>
<reference evidence="1 2" key="1">
    <citation type="submission" date="2019-06" db="EMBL/GenBank/DDBJ databases">
        <authorList>
            <person name="Li Q."/>
            <person name="Teng T."/>
        </authorList>
    </citation>
    <scope>NUCLEOTIDE SEQUENCE [LARGE SCALE GENOMIC DNA]</scope>
</reference>
<dbReference type="KEGG" id="vg:65053228"/>
<name>A0A5B8RS00_9CAUD</name>
<protein>
    <submittedName>
        <fullName evidence="1">Uncharacterized protein</fullName>
    </submittedName>
</protein>
<keyword evidence="2" id="KW-1185">Reference proteome</keyword>
<evidence type="ECO:0000313" key="2">
    <source>
        <dbReference type="Proteomes" id="UP000321468"/>
    </source>
</evidence>